<evidence type="ECO:0000256" key="1">
    <source>
        <dbReference type="ARBA" id="ARBA00008738"/>
    </source>
</evidence>
<dbReference type="EMBL" id="KQ435031">
    <property type="protein sequence ID" value="KZC14025.1"/>
    <property type="molecule type" value="Genomic_DNA"/>
</dbReference>
<keyword evidence="3" id="KW-1185">Reference proteome</keyword>
<dbReference type="GO" id="GO:0005814">
    <property type="term" value="C:centriole"/>
    <property type="evidence" value="ECO:0007669"/>
    <property type="project" value="TreeGrafter"/>
</dbReference>
<dbReference type="GO" id="GO:0036126">
    <property type="term" value="C:sperm flagellum"/>
    <property type="evidence" value="ECO:0007669"/>
    <property type="project" value="TreeGrafter"/>
</dbReference>
<comment type="similarity">
    <text evidence="1">Belongs to the FAM154 family.</text>
</comment>
<evidence type="ECO:0000313" key="3">
    <source>
        <dbReference type="Proteomes" id="UP000076502"/>
    </source>
</evidence>
<evidence type="ECO:0000313" key="2">
    <source>
        <dbReference type="EMBL" id="KZC14025.1"/>
    </source>
</evidence>
<gene>
    <name evidence="2" type="ORF">WN55_06232</name>
</gene>
<protein>
    <submittedName>
        <fullName evidence="2">Uncharacterized protein</fullName>
    </submittedName>
</protein>
<dbReference type="GO" id="GO:0036064">
    <property type="term" value="C:ciliary basal body"/>
    <property type="evidence" value="ECO:0007669"/>
    <property type="project" value="TreeGrafter"/>
</dbReference>
<dbReference type="AlphaFoldDB" id="A0A154PQ38"/>
<reference evidence="2 3" key="1">
    <citation type="submission" date="2015-07" db="EMBL/GenBank/DDBJ databases">
        <title>The genome of Dufourea novaeangliae.</title>
        <authorList>
            <person name="Pan H."/>
            <person name="Kapheim K."/>
        </authorList>
    </citation>
    <scope>NUCLEOTIDE SEQUENCE [LARGE SCALE GENOMIC DNA]</scope>
    <source>
        <strain evidence="2">0120121106</strain>
        <tissue evidence="2">Whole body</tissue>
    </source>
</reference>
<dbReference type="PANTHER" id="PTHR31516">
    <property type="entry name" value="STABILIZER OF AXONEMAL MICROTUBULES 2"/>
    <property type="match status" value="1"/>
</dbReference>
<organism evidence="2 3">
    <name type="scientific">Dufourea novaeangliae</name>
    <name type="common">Sweat bee</name>
    <dbReference type="NCBI Taxonomy" id="178035"/>
    <lineage>
        <taxon>Eukaryota</taxon>
        <taxon>Metazoa</taxon>
        <taxon>Ecdysozoa</taxon>
        <taxon>Arthropoda</taxon>
        <taxon>Hexapoda</taxon>
        <taxon>Insecta</taxon>
        <taxon>Pterygota</taxon>
        <taxon>Neoptera</taxon>
        <taxon>Endopterygota</taxon>
        <taxon>Hymenoptera</taxon>
        <taxon>Apocrita</taxon>
        <taxon>Aculeata</taxon>
        <taxon>Apoidea</taxon>
        <taxon>Anthophila</taxon>
        <taxon>Halictidae</taxon>
        <taxon>Rophitinae</taxon>
        <taxon>Dufourea</taxon>
    </lineage>
</organism>
<proteinExistence type="inferred from homology"/>
<dbReference type="OrthoDB" id="6677240at2759"/>
<dbReference type="PANTHER" id="PTHR31516:SF17">
    <property type="entry name" value="STABILIZER OF AXONEMAL MICROTUBULES 2"/>
    <property type="match status" value="1"/>
</dbReference>
<dbReference type="InterPro" id="IPR033336">
    <property type="entry name" value="SAXO1/2"/>
</dbReference>
<dbReference type="GO" id="GO:0005879">
    <property type="term" value="C:axonemal microtubule"/>
    <property type="evidence" value="ECO:0007669"/>
    <property type="project" value="TreeGrafter"/>
</dbReference>
<dbReference type="GO" id="GO:0008017">
    <property type="term" value="F:microtubule binding"/>
    <property type="evidence" value="ECO:0007669"/>
    <property type="project" value="InterPro"/>
</dbReference>
<dbReference type="STRING" id="178035.A0A154PQ38"/>
<dbReference type="Proteomes" id="UP000076502">
    <property type="component" value="Unassembled WGS sequence"/>
</dbReference>
<name>A0A154PQ38_DUFNO</name>
<accession>A0A154PQ38</accession>
<sequence>MNGILTTKTLQNFPPMPNLLLFPLRGYLPITNTTFPKLPQHVVFVNQTLNNGLENLGAASKGFIERRTQVGYSYLKPLSIDIEVPFKDRETKSITDKQRPTRTQQRSVLEAKNKIRYYWKSTIPTDDNTTYRLSYWECPQTPNEPVRPRNCLTTGDGDISDESTYKASYLGNWCIQPDPSIVPCEKQLLGRGPIQDITTQKHDYSWKSIKLREPFKPQQQLYCLAAKLSVPHCQIDHVVLILKSKYEILDILLRIAAKLRPDDGKMYREKLFKMMTLTTYFKVIEIDDTTYNLSYYESDCRCPSTSYAPIRKYAKPCIPIDDSTTYKLSYWANDATSKEEQVWCHKREYLPPVEPIDACTTYKLSYWPHSEKKRPSVIIQGTDNILNAGCCSDTNTTYGLSYFGSEGDKRNLIRQPENILFSSCPPAYDTVHRMSFFGNYGMNQEMMITPCDKQMLGKGPMQNVTTQKHDYTWKLMPTQSETRPEDNLVCASSPLECCTTHRLSYIPNEKPLVPIKTYAPVRQYTSPHILMDSETTMQLSYQPVDLTDKVEKPCDDKSTYHLPDAPMEDSTTYNTRNCEEVDKSTKFQNCRNNVYYKLIQTSKSLRPAAWSA</sequence>